<evidence type="ECO:0000313" key="3">
    <source>
        <dbReference type="Proteomes" id="UP001596226"/>
    </source>
</evidence>
<comment type="caution">
    <text evidence="2">The sequence shown here is derived from an EMBL/GenBank/DDBJ whole genome shotgun (WGS) entry which is preliminary data.</text>
</comment>
<keyword evidence="1" id="KW-0732">Signal</keyword>
<proteinExistence type="predicted"/>
<name>A0ABW1HE25_9ACTN</name>
<gene>
    <name evidence="2" type="ORF">ACFQGL_30970</name>
</gene>
<dbReference type="EMBL" id="JBHSQS010000040">
    <property type="protein sequence ID" value="MFC5927775.1"/>
    <property type="molecule type" value="Genomic_DNA"/>
</dbReference>
<evidence type="ECO:0000313" key="2">
    <source>
        <dbReference type="EMBL" id="MFC5927775.1"/>
    </source>
</evidence>
<evidence type="ECO:0000256" key="1">
    <source>
        <dbReference type="SAM" id="SignalP"/>
    </source>
</evidence>
<sequence length="158" mass="16461">MGADVKRFIAIVCSLLVAAGFLTLSSPAAFAKPAPGNAVVLAAGNPCGGSPYACANGRFIVYAGSQVCLDTTGNAPSFPPGCANQNTLFGNFGYRCSGCDWIRLYYSNYNSAYFCVPPGYVYGQETTPGLIFDKGFGKAGYGSTVWRNAASAQWSGPC</sequence>
<protein>
    <recommendedName>
        <fullName evidence="4">Peptidase inhibitor family I36</fullName>
    </recommendedName>
</protein>
<feature type="chain" id="PRO_5045692818" description="Peptidase inhibitor family I36" evidence="1">
    <location>
        <begin position="32"/>
        <end position="158"/>
    </location>
</feature>
<dbReference type="RefSeq" id="WP_377516190.1">
    <property type="nucleotide sequence ID" value="NZ_JBHSQS010000040.1"/>
</dbReference>
<reference evidence="3" key="1">
    <citation type="journal article" date="2019" name="Int. J. Syst. Evol. Microbiol.">
        <title>The Global Catalogue of Microorganisms (GCM) 10K type strain sequencing project: providing services to taxonomists for standard genome sequencing and annotation.</title>
        <authorList>
            <consortium name="The Broad Institute Genomics Platform"/>
            <consortium name="The Broad Institute Genome Sequencing Center for Infectious Disease"/>
            <person name="Wu L."/>
            <person name="Ma J."/>
        </authorList>
    </citation>
    <scope>NUCLEOTIDE SEQUENCE [LARGE SCALE GENOMIC DNA]</scope>
    <source>
        <strain evidence="3">CGMCC 4.7144</strain>
    </source>
</reference>
<dbReference type="Proteomes" id="UP001596226">
    <property type="component" value="Unassembled WGS sequence"/>
</dbReference>
<evidence type="ECO:0008006" key="4">
    <source>
        <dbReference type="Google" id="ProtNLM"/>
    </source>
</evidence>
<organism evidence="2 3">
    <name type="scientific">Micromonospora vulcania</name>
    <dbReference type="NCBI Taxonomy" id="1441873"/>
    <lineage>
        <taxon>Bacteria</taxon>
        <taxon>Bacillati</taxon>
        <taxon>Actinomycetota</taxon>
        <taxon>Actinomycetes</taxon>
        <taxon>Micromonosporales</taxon>
        <taxon>Micromonosporaceae</taxon>
        <taxon>Micromonospora</taxon>
    </lineage>
</organism>
<keyword evidence="3" id="KW-1185">Reference proteome</keyword>
<feature type="signal peptide" evidence="1">
    <location>
        <begin position="1"/>
        <end position="31"/>
    </location>
</feature>
<accession>A0ABW1HE25</accession>